<comment type="caution">
    <text evidence="1">The sequence shown here is derived from an EMBL/GenBank/DDBJ whole genome shotgun (WGS) entry which is preliminary data.</text>
</comment>
<gene>
    <name evidence="1" type="ORF">IH622_22910</name>
</gene>
<name>A0A8I0NAP7_BRUAN</name>
<evidence type="ECO:0000313" key="2">
    <source>
        <dbReference type="Proteomes" id="UP000642265"/>
    </source>
</evidence>
<dbReference type="Proteomes" id="UP000642265">
    <property type="component" value="Unassembled WGS sequence"/>
</dbReference>
<dbReference type="AlphaFoldDB" id="A0A8I0NAP7"/>
<evidence type="ECO:0000313" key="1">
    <source>
        <dbReference type="EMBL" id="MBE0563647.1"/>
    </source>
</evidence>
<reference evidence="1" key="2">
    <citation type="submission" date="2020-10" db="EMBL/GenBank/DDBJ databases">
        <title>Enrichment of novel Verrucomicrobia, Bacteroidetes and Krumholzibacteria in an oxygen-limited, methane- and iron-fed bioreactor inoculated with Bothnian Sea sediments.</title>
        <authorList>
            <person name="Martins P.D."/>
            <person name="de Jong A."/>
            <person name="Lenstra W.K."/>
            <person name="van Helmond N.A.G.M."/>
            <person name="Slomp C.P."/>
            <person name="Jetten M.S.M."/>
            <person name="Welte C.U."/>
            <person name="Rasigraf O."/>
        </authorList>
    </citation>
    <scope>NUCLEOTIDE SEQUENCE</scope>
    <source>
        <strain evidence="1">MAG47</strain>
    </source>
</reference>
<reference evidence="1" key="1">
    <citation type="submission" date="2020-09" db="EMBL/GenBank/DDBJ databases">
        <authorList>
            <person name="Dalcin Martins P."/>
        </authorList>
    </citation>
    <scope>NUCLEOTIDE SEQUENCE</scope>
    <source>
        <strain evidence="1">MAG47</strain>
    </source>
</reference>
<dbReference type="EMBL" id="JACZKO010000063">
    <property type="protein sequence ID" value="MBE0563647.1"/>
    <property type="molecule type" value="Genomic_DNA"/>
</dbReference>
<organism evidence="1 2">
    <name type="scientific">Brucella anthropi</name>
    <name type="common">Ochrobactrum anthropi</name>
    <dbReference type="NCBI Taxonomy" id="529"/>
    <lineage>
        <taxon>Bacteria</taxon>
        <taxon>Pseudomonadati</taxon>
        <taxon>Pseudomonadota</taxon>
        <taxon>Alphaproteobacteria</taxon>
        <taxon>Hyphomicrobiales</taxon>
        <taxon>Brucellaceae</taxon>
        <taxon>Brucella/Ochrobactrum group</taxon>
        <taxon>Brucella</taxon>
    </lineage>
</organism>
<protein>
    <submittedName>
        <fullName evidence="1">Uncharacterized protein</fullName>
    </submittedName>
</protein>
<sequence length="92" mass="10890">MNLYHWSRATCLKAYRTGDIIVMAETVEEARQKVRDNVDEFLKEHRSWWFLGDNLDEYCREEYKDFMGMLEFDITLKPDIIASGTVFITGSE</sequence>
<accession>A0A8I0NAP7</accession>
<proteinExistence type="predicted"/>